<reference evidence="1" key="1">
    <citation type="submission" date="2021-06" db="EMBL/GenBank/DDBJ databases">
        <authorList>
            <person name="Kallberg Y."/>
            <person name="Tangrot J."/>
            <person name="Rosling A."/>
        </authorList>
    </citation>
    <scope>NUCLEOTIDE SEQUENCE</scope>
    <source>
        <strain evidence="1">IL203A</strain>
    </source>
</reference>
<comment type="caution">
    <text evidence="1">The sequence shown here is derived from an EMBL/GenBank/DDBJ whole genome shotgun (WGS) entry which is preliminary data.</text>
</comment>
<sequence length="347" mass="37198">MASISNDNITTTDRSTSLHGFKLLIVMFGLGCSVCLAALDQTVVATSSPKIISDFNALNKISWVAGAYLLTEVSLQPIYGKLSNIFGRKGTILFSGFVFELGSLLCGLTQNMISFIIFRAIAGVGGDIVSAKDVGKYQSIVNACYGISTVVGPILGGLFTDHVSWRAVIIITVTFSLYSPKQTAFLKKIKRLDIIGIAIIIVSTICILLPLNWGGNVYAWISPIIIVSFCVGVVGYALFGFVEGYVAVEHIAPLAFLQGMLFFSFIIYAPIYFQAVKGYSATMAGVALAPCVLGFSIAAALTGQLYSRTKKWPGELIGFMVIAGFGAGIIFQDVLLCCQESIEHKDI</sequence>
<dbReference type="EMBL" id="CAJVPU010011083">
    <property type="protein sequence ID" value="CAG8611507.1"/>
    <property type="molecule type" value="Genomic_DNA"/>
</dbReference>
<accession>A0ACA9MU45</accession>
<name>A0ACA9MU45_9GLOM</name>
<proteinExistence type="predicted"/>
<keyword evidence="2" id="KW-1185">Reference proteome</keyword>
<dbReference type="Proteomes" id="UP000789702">
    <property type="component" value="Unassembled WGS sequence"/>
</dbReference>
<evidence type="ECO:0000313" key="1">
    <source>
        <dbReference type="EMBL" id="CAG8611507.1"/>
    </source>
</evidence>
<evidence type="ECO:0000313" key="2">
    <source>
        <dbReference type="Proteomes" id="UP000789702"/>
    </source>
</evidence>
<gene>
    <name evidence="1" type="ORF">DHETER_LOCUS7657</name>
</gene>
<protein>
    <submittedName>
        <fullName evidence="1">13169_t:CDS:1</fullName>
    </submittedName>
</protein>
<organism evidence="1 2">
    <name type="scientific">Dentiscutata heterogama</name>
    <dbReference type="NCBI Taxonomy" id="1316150"/>
    <lineage>
        <taxon>Eukaryota</taxon>
        <taxon>Fungi</taxon>
        <taxon>Fungi incertae sedis</taxon>
        <taxon>Mucoromycota</taxon>
        <taxon>Glomeromycotina</taxon>
        <taxon>Glomeromycetes</taxon>
        <taxon>Diversisporales</taxon>
        <taxon>Gigasporaceae</taxon>
        <taxon>Dentiscutata</taxon>
    </lineage>
</organism>
<feature type="non-terminal residue" evidence="1">
    <location>
        <position position="347"/>
    </location>
</feature>